<dbReference type="GO" id="GO:0005739">
    <property type="term" value="C:mitochondrion"/>
    <property type="evidence" value="ECO:0007669"/>
    <property type="project" value="TreeGrafter"/>
</dbReference>
<dbReference type="InterPro" id="IPR003702">
    <property type="entry name" value="ActCoA_hydro_N"/>
</dbReference>
<keyword evidence="6" id="KW-1185">Reference proteome</keyword>
<protein>
    <submittedName>
        <fullName evidence="5">Acetyl-CoA hydrolase-like protein</fullName>
    </submittedName>
</protein>
<gene>
    <name evidence="5" type="ORF">B4U80_05897</name>
</gene>
<feature type="domain" description="Acetyl-CoA hydrolase/transferase C-terminal" evidence="4">
    <location>
        <begin position="306"/>
        <end position="460"/>
    </location>
</feature>
<dbReference type="PANTHER" id="PTHR21432">
    <property type="entry name" value="ACETYL-COA HYDROLASE-RELATED"/>
    <property type="match status" value="1"/>
</dbReference>
<dbReference type="EMBL" id="NCKV01005526">
    <property type="protein sequence ID" value="RWS24012.1"/>
    <property type="molecule type" value="Genomic_DNA"/>
</dbReference>
<feature type="domain" description="Acetyl-CoA hydrolase/transferase N-terminal" evidence="3">
    <location>
        <begin position="42"/>
        <end position="213"/>
    </location>
</feature>
<dbReference type="PANTHER" id="PTHR21432:SF20">
    <property type="entry name" value="ACETYL-COA HYDROLASE"/>
    <property type="match status" value="1"/>
</dbReference>
<dbReference type="Gene3D" id="3.40.1080.20">
    <property type="entry name" value="Acetyl-CoA hydrolase/transferase C-terminal domain"/>
    <property type="match status" value="1"/>
</dbReference>
<dbReference type="InterPro" id="IPR038460">
    <property type="entry name" value="AcetylCoA_hyd_C_sf"/>
</dbReference>
<sequence length="471" mass="52067">MSTLFRIPFLFNQKASKFVNNVRYASQAVVKDSLIGNKQPKWMSAEEAISCIKSDDLVVLHPLLSTPRLLTDALAKHGKKNCLQNVKLFQAFTYGCEQLNTKEMNGIFRPLAFFVSPEVRECINSGRGDYLPIFLCETSRLFQRNILKPRVTLLHVSPADKDGYYSLGINVVFVRAAIENSEIIIAQVNPRMPRTFGDSLIHESCFDALVESNMEIPEVKTPEITENEMKIAKLIAHNLVENGSTLQVGIGSIPDAVLQQLTKHKDLGIHTEMISDGCVDLINSGVINNRMKKICPELSVSTLTIGTRKVYDFLDNNTSVVFKSTEFTNSEYVIAQNPKVVAINSCIEIDIVGNVNSDTIGPTVYSGFGGQVDFLRGAASALDGKGKAILTFLSTTSKGSSKIVPFLKQGSSVTTTRAHVHYVVTEYGIANLFGKNYRQRAYALINIAHPDHRQSLEKAAFDRLKCIPSPD</sequence>
<accession>A0A443S907</accession>
<dbReference type="GO" id="GO:0016787">
    <property type="term" value="F:hydrolase activity"/>
    <property type="evidence" value="ECO:0007669"/>
    <property type="project" value="UniProtKB-KW"/>
</dbReference>
<evidence type="ECO:0000313" key="6">
    <source>
        <dbReference type="Proteomes" id="UP000288716"/>
    </source>
</evidence>
<dbReference type="Proteomes" id="UP000288716">
    <property type="component" value="Unassembled WGS sequence"/>
</dbReference>
<dbReference type="SUPFAM" id="SSF100950">
    <property type="entry name" value="NagB/RpiA/CoA transferase-like"/>
    <property type="match status" value="2"/>
</dbReference>
<dbReference type="AlphaFoldDB" id="A0A443S907"/>
<evidence type="ECO:0000256" key="1">
    <source>
        <dbReference type="ARBA" id="ARBA00009632"/>
    </source>
</evidence>
<keyword evidence="2" id="KW-0808">Transferase</keyword>
<dbReference type="InterPro" id="IPR026888">
    <property type="entry name" value="AcetylCoA_hyd_C"/>
</dbReference>
<proteinExistence type="inferred from homology"/>
<dbReference type="Gene3D" id="3.30.750.70">
    <property type="entry name" value="4-hydroxybutyrate coenzyme like domains"/>
    <property type="match status" value="1"/>
</dbReference>
<dbReference type="Pfam" id="PF02550">
    <property type="entry name" value="AcetylCoA_hydro"/>
    <property type="match status" value="1"/>
</dbReference>
<name>A0A443S907_9ACAR</name>
<evidence type="ECO:0000259" key="3">
    <source>
        <dbReference type="Pfam" id="PF02550"/>
    </source>
</evidence>
<dbReference type="InterPro" id="IPR037171">
    <property type="entry name" value="NagB/RpiA_transferase-like"/>
</dbReference>
<evidence type="ECO:0000259" key="4">
    <source>
        <dbReference type="Pfam" id="PF13336"/>
    </source>
</evidence>
<organism evidence="5 6">
    <name type="scientific">Leptotrombidium deliense</name>
    <dbReference type="NCBI Taxonomy" id="299467"/>
    <lineage>
        <taxon>Eukaryota</taxon>
        <taxon>Metazoa</taxon>
        <taxon>Ecdysozoa</taxon>
        <taxon>Arthropoda</taxon>
        <taxon>Chelicerata</taxon>
        <taxon>Arachnida</taxon>
        <taxon>Acari</taxon>
        <taxon>Acariformes</taxon>
        <taxon>Trombidiformes</taxon>
        <taxon>Prostigmata</taxon>
        <taxon>Anystina</taxon>
        <taxon>Parasitengona</taxon>
        <taxon>Trombiculoidea</taxon>
        <taxon>Trombiculidae</taxon>
        <taxon>Leptotrombidium</taxon>
    </lineage>
</organism>
<keyword evidence="5" id="KW-0378">Hydrolase</keyword>
<dbReference type="InterPro" id="IPR046433">
    <property type="entry name" value="ActCoA_hydro"/>
</dbReference>
<dbReference type="OrthoDB" id="10250396at2759"/>
<comment type="similarity">
    <text evidence="1">Belongs to the acetyl-CoA hydrolase/transferase family.</text>
</comment>
<reference evidence="5 6" key="1">
    <citation type="journal article" date="2018" name="Gigascience">
        <title>Genomes of trombidid mites reveal novel predicted allergens and laterally-transferred genes associated with secondary metabolism.</title>
        <authorList>
            <person name="Dong X."/>
            <person name="Chaisiri K."/>
            <person name="Xia D."/>
            <person name="Armstrong S.D."/>
            <person name="Fang Y."/>
            <person name="Donnelly M.J."/>
            <person name="Kadowaki T."/>
            <person name="McGarry J.W."/>
            <person name="Darby A.C."/>
            <person name="Makepeace B.L."/>
        </authorList>
    </citation>
    <scope>NUCLEOTIDE SEQUENCE [LARGE SCALE GENOMIC DNA]</scope>
    <source>
        <strain evidence="5">UoL-UT</strain>
    </source>
</reference>
<dbReference type="STRING" id="299467.A0A443S907"/>
<dbReference type="GO" id="GO:0008775">
    <property type="term" value="F:acetate CoA-transferase activity"/>
    <property type="evidence" value="ECO:0007669"/>
    <property type="project" value="InterPro"/>
</dbReference>
<comment type="caution">
    <text evidence="5">The sequence shown here is derived from an EMBL/GenBank/DDBJ whole genome shotgun (WGS) entry which is preliminary data.</text>
</comment>
<dbReference type="VEuPathDB" id="VectorBase:LDEU008028"/>
<evidence type="ECO:0000313" key="5">
    <source>
        <dbReference type="EMBL" id="RWS24012.1"/>
    </source>
</evidence>
<dbReference type="Pfam" id="PF13336">
    <property type="entry name" value="AcetylCoA_hyd_C"/>
    <property type="match status" value="1"/>
</dbReference>
<dbReference type="GO" id="GO:0006083">
    <property type="term" value="P:acetate metabolic process"/>
    <property type="evidence" value="ECO:0007669"/>
    <property type="project" value="InterPro"/>
</dbReference>
<evidence type="ECO:0000256" key="2">
    <source>
        <dbReference type="ARBA" id="ARBA00022679"/>
    </source>
</evidence>
<dbReference type="Gene3D" id="3.40.1080.10">
    <property type="entry name" value="Glutaconate Coenzyme A-transferase"/>
    <property type="match status" value="1"/>
</dbReference>